<dbReference type="PANTHER" id="PTHR47561">
    <property type="entry name" value="POLYSACCHARIDE DEACETYLASE FAMILY PROTEIN (AFU_ORTHOLOGUE AFUA_6G05030)"/>
    <property type="match status" value="1"/>
</dbReference>
<dbReference type="EMBL" id="ML977180">
    <property type="protein sequence ID" value="KAF1982854.1"/>
    <property type="molecule type" value="Genomic_DNA"/>
</dbReference>
<accession>A0A6G1GPV9</accession>
<dbReference type="AlphaFoldDB" id="A0A6G1GPV9"/>
<name>A0A6G1GPV9_9PEZI</name>
<dbReference type="CDD" id="cd10938">
    <property type="entry name" value="CE4_HpPgdA_like"/>
    <property type="match status" value="1"/>
</dbReference>
<gene>
    <name evidence="2" type="ORF">K402DRAFT_339625</name>
</gene>
<organism evidence="2 3">
    <name type="scientific">Aulographum hederae CBS 113979</name>
    <dbReference type="NCBI Taxonomy" id="1176131"/>
    <lineage>
        <taxon>Eukaryota</taxon>
        <taxon>Fungi</taxon>
        <taxon>Dikarya</taxon>
        <taxon>Ascomycota</taxon>
        <taxon>Pezizomycotina</taxon>
        <taxon>Dothideomycetes</taxon>
        <taxon>Pleosporomycetidae</taxon>
        <taxon>Aulographales</taxon>
        <taxon>Aulographaceae</taxon>
    </lineage>
</organism>
<dbReference type="InterPro" id="IPR037950">
    <property type="entry name" value="PgdA-like"/>
</dbReference>
<dbReference type="Gene3D" id="3.20.20.370">
    <property type="entry name" value="Glycoside hydrolase/deacetylase"/>
    <property type="match status" value="1"/>
</dbReference>
<dbReference type="OrthoDB" id="3162524at2759"/>
<dbReference type="PANTHER" id="PTHR47561:SF1">
    <property type="entry name" value="POLYSACCHARIDE DEACETYLASE FAMILY PROTEIN (AFU_ORTHOLOGUE AFUA_6G05030)"/>
    <property type="match status" value="1"/>
</dbReference>
<dbReference type="Pfam" id="PF01522">
    <property type="entry name" value="Polysacc_deac_1"/>
    <property type="match status" value="1"/>
</dbReference>
<evidence type="ECO:0000313" key="3">
    <source>
        <dbReference type="Proteomes" id="UP000800041"/>
    </source>
</evidence>
<dbReference type="InterPro" id="IPR002509">
    <property type="entry name" value="NODB_dom"/>
</dbReference>
<proteinExistence type="predicted"/>
<dbReference type="GO" id="GO:0005975">
    <property type="term" value="P:carbohydrate metabolic process"/>
    <property type="evidence" value="ECO:0007669"/>
    <property type="project" value="InterPro"/>
</dbReference>
<protein>
    <submittedName>
        <fullName evidence="2">Glycoside hydrolase/deacetylase</fullName>
    </submittedName>
</protein>
<reference evidence="2" key="1">
    <citation type="journal article" date="2020" name="Stud. Mycol.">
        <title>101 Dothideomycetes genomes: a test case for predicting lifestyles and emergence of pathogens.</title>
        <authorList>
            <person name="Haridas S."/>
            <person name="Albert R."/>
            <person name="Binder M."/>
            <person name="Bloem J."/>
            <person name="Labutti K."/>
            <person name="Salamov A."/>
            <person name="Andreopoulos B."/>
            <person name="Baker S."/>
            <person name="Barry K."/>
            <person name="Bills G."/>
            <person name="Bluhm B."/>
            <person name="Cannon C."/>
            <person name="Castanera R."/>
            <person name="Culley D."/>
            <person name="Daum C."/>
            <person name="Ezra D."/>
            <person name="Gonzalez J."/>
            <person name="Henrissat B."/>
            <person name="Kuo A."/>
            <person name="Liang C."/>
            <person name="Lipzen A."/>
            <person name="Lutzoni F."/>
            <person name="Magnuson J."/>
            <person name="Mondo S."/>
            <person name="Nolan M."/>
            <person name="Ohm R."/>
            <person name="Pangilinan J."/>
            <person name="Park H.-J."/>
            <person name="Ramirez L."/>
            <person name="Alfaro M."/>
            <person name="Sun H."/>
            <person name="Tritt A."/>
            <person name="Yoshinaga Y."/>
            <person name="Zwiers L.-H."/>
            <person name="Turgeon B."/>
            <person name="Goodwin S."/>
            <person name="Spatafora J."/>
            <person name="Crous P."/>
            <person name="Grigoriev I."/>
        </authorList>
    </citation>
    <scope>NUCLEOTIDE SEQUENCE</scope>
    <source>
        <strain evidence="2">CBS 113979</strain>
    </source>
</reference>
<dbReference type="InterPro" id="IPR011330">
    <property type="entry name" value="Glyco_hydro/deAcase_b/a-brl"/>
</dbReference>
<dbReference type="PROSITE" id="PS51677">
    <property type="entry name" value="NODB"/>
    <property type="match status" value="1"/>
</dbReference>
<dbReference type="GO" id="GO:0016810">
    <property type="term" value="F:hydrolase activity, acting on carbon-nitrogen (but not peptide) bonds"/>
    <property type="evidence" value="ECO:0007669"/>
    <property type="project" value="InterPro"/>
</dbReference>
<keyword evidence="2" id="KW-0378">Hydrolase</keyword>
<evidence type="ECO:0000259" key="1">
    <source>
        <dbReference type="PROSITE" id="PS51677"/>
    </source>
</evidence>
<feature type="domain" description="NodB homology" evidence="1">
    <location>
        <begin position="29"/>
        <end position="277"/>
    </location>
</feature>
<sequence length="319" mass="36793">MGKKRVLVSYGVDIDAVAGWLGSYGGEDSTSDISRGLWAGNEGVRRLLKLFDTHSIKATWFIPGHSLETFPDSCAAVRDAGHEIGLHGYTHENPVDMTLEQQHDVLDHTYRLLTDFCGKPPRGSVAPWWETSKEGCELMLKYGIEYDHSMSHEDHKCYWLRAGDSWTKIDYEKKAEEWMVPLQKGKETGLVEIPGSWYIDDLPPMMFIKKAPNSHGWVDPRVVERIWMDHFDWFYREYDEFVFPMTIHPDVSGRPHVLLMHERIIAHINKHEGVEWVTMEQICDEFKAKNPPPEGALMPATREEVLTMLEEEGPRVKKK</sequence>
<keyword evidence="3" id="KW-1185">Reference proteome</keyword>
<evidence type="ECO:0000313" key="2">
    <source>
        <dbReference type="EMBL" id="KAF1982854.1"/>
    </source>
</evidence>
<dbReference type="Proteomes" id="UP000800041">
    <property type="component" value="Unassembled WGS sequence"/>
</dbReference>
<dbReference type="SUPFAM" id="SSF88713">
    <property type="entry name" value="Glycoside hydrolase/deacetylase"/>
    <property type="match status" value="1"/>
</dbReference>